<evidence type="ECO:0000256" key="4">
    <source>
        <dbReference type="ARBA" id="ARBA00022825"/>
    </source>
</evidence>
<dbReference type="SUPFAM" id="SSF52025">
    <property type="entry name" value="PA domain"/>
    <property type="match status" value="1"/>
</dbReference>
<organism evidence="10 11">
    <name type="scientific">Acorus calamus</name>
    <name type="common">Sweet flag</name>
    <dbReference type="NCBI Taxonomy" id="4465"/>
    <lineage>
        <taxon>Eukaryota</taxon>
        <taxon>Viridiplantae</taxon>
        <taxon>Streptophyta</taxon>
        <taxon>Embryophyta</taxon>
        <taxon>Tracheophyta</taxon>
        <taxon>Spermatophyta</taxon>
        <taxon>Magnoliopsida</taxon>
        <taxon>Liliopsida</taxon>
        <taxon>Acoraceae</taxon>
        <taxon>Acorus</taxon>
    </lineage>
</organism>
<reference evidence="10" key="1">
    <citation type="journal article" date="2023" name="Nat. Commun.">
        <title>Diploid and tetraploid genomes of Acorus and the evolution of monocots.</title>
        <authorList>
            <person name="Ma L."/>
            <person name="Liu K.W."/>
            <person name="Li Z."/>
            <person name="Hsiao Y.Y."/>
            <person name="Qi Y."/>
            <person name="Fu T."/>
            <person name="Tang G.D."/>
            <person name="Zhang D."/>
            <person name="Sun W.H."/>
            <person name="Liu D.K."/>
            <person name="Li Y."/>
            <person name="Chen G.Z."/>
            <person name="Liu X.D."/>
            <person name="Liao X.Y."/>
            <person name="Jiang Y.T."/>
            <person name="Yu X."/>
            <person name="Hao Y."/>
            <person name="Huang J."/>
            <person name="Zhao X.W."/>
            <person name="Ke S."/>
            <person name="Chen Y.Y."/>
            <person name="Wu W.L."/>
            <person name="Hsu J.L."/>
            <person name="Lin Y.F."/>
            <person name="Huang M.D."/>
            <person name="Li C.Y."/>
            <person name="Huang L."/>
            <person name="Wang Z.W."/>
            <person name="Zhao X."/>
            <person name="Zhong W.Y."/>
            <person name="Peng D.H."/>
            <person name="Ahmad S."/>
            <person name="Lan S."/>
            <person name="Zhang J.S."/>
            <person name="Tsai W.C."/>
            <person name="Van de Peer Y."/>
            <person name="Liu Z.J."/>
        </authorList>
    </citation>
    <scope>NUCLEOTIDE SEQUENCE</scope>
    <source>
        <strain evidence="10">CP</strain>
    </source>
</reference>
<evidence type="ECO:0000259" key="7">
    <source>
        <dbReference type="Pfam" id="PF00082"/>
    </source>
</evidence>
<proteinExistence type="inferred from homology"/>
<gene>
    <name evidence="10" type="primary">SDD1</name>
    <name evidence="10" type="ORF">QJS10_CPB11g00517</name>
</gene>
<dbReference type="Pfam" id="PF17766">
    <property type="entry name" value="fn3_6"/>
    <property type="match status" value="1"/>
</dbReference>
<dbReference type="InterPro" id="IPR003137">
    <property type="entry name" value="PA_domain"/>
</dbReference>
<dbReference type="CDD" id="cd02120">
    <property type="entry name" value="PA_subtilisin_like"/>
    <property type="match status" value="1"/>
</dbReference>
<accession>A0AAV9DUT5</accession>
<evidence type="ECO:0000313" key="10">
    <source>
        <dbReference type="EMBL" id="KAK1304825.1"/>
    </source>
</evidence>
<keyword evidence="4" id="KW-0378">Hydrolase</keyword>
<dbReference type="GO" id="GO:0004252">
    <property type="term" value="F:serine-type endopeptidase activity"/>
    <property type="evidence" value="ECO:0007669"/>
    <property type="project" value="InterPro"/>
</dbReference>
<comment type="caution">
    <text evidence="10">The sequence shown here is derived from an EMBL/GenBank/DDBJ whole genome shotgun (WGS) entry which is preliminary data.</text>
</comment>
<keyword evidence="4" id="KW-0720">Serine protease</keyword>
<dbReference type="GO" id="GO:0006508">
    <property type="term" value="P:proteolysis"/>
    <property type="evidence" value="ECO:0007669"/>
    <property type="project" value="UniProtKB-KW"/>
</dbReference>
<dbReference type="SUPFAM" id="SSF52743">
    <property type="entry name" value="Subtilisin-like"/>
    <property type="match status" value="1"/>
</dbReference>
<protein>
    <submittedName>
        <fullName evidence="10">Subtilisin-like protease SDD1</fullName>
    </submittedName>
</protein>
<keyword evidence="2 10" id="KW-0645">Protease</keyword>
<keyword evidence="3" id="KW-0732">Signal</keyword>
<evidence type="ECO:0000313" key="11">
    <source>
        <dbReference type="Proteomes" id="UP001180020"/>
    </source>
</evidence>
<name>A0AAV9DUT5_ACOCL</name>
<dbReference type="Pfam" id="PF02225">
    <property type="entry name" value="PA"/>
    <property type="match status" value="1"/>
</dbReference>
<dbReference type="PANTHER" id="PTHR10795">
    <property type="entry name" value="PROPROTEIN CONVERTASE SUBTILISIN/KEXIN"/>
    <property type="match status" value="1"/>
</dbReference>
<evidence type="ECO:0000259" key="8">
    <source>
        <dbReference type="Pfam" id="PF02225"/>
    </source>
</evidence>
<evidence type="ECO:0000256" key="6">
    <source>
        <dbReference type="PROSITE-ProRule" id="PRU01240"/>
    </source>
</evidence>
<dbReference type="InterPro" id="IPR036852">
    <property type="entry name" value="Peptidase_S8/S53_dom_sf"/>
</dbReference>
<evidence type="ECO:0000256" key="5">
    <source>
        <dbReference type="ARBA" id="ARBA00023180"/>
    </source>
</evidence>
<keyword evidence="11" id="KW-1185">Reference proteome</keyword>
<feature type="domain" description="PA" evidence="8">
    <location>
        <begin position="117"/>
        <end position="198"/>
    </location>
</feature>
<evidence type="ECO:0000256" key="2">
    <source>
        <dbReference type="ARBA" id="ARBA00022670"/>
    </source>
</evidence>
<evidence type="ECO:0000259" key="9">
    <source>
        <dbReference type="Pfam" id="PF17766"/>
    </source>
</evidence>
<dbReference type="Pfam" id="PF00082">
    <property type="entry name" value="Peptidase_S8"/>
    <property type="match status" value="1"/>
</dbReference>
<dbReference type="InterPro" id="IPR000209">
    <property type="entry name" value="Peptidase_S8/S53_dom"/>
</dbReference>
<comment type="similarity">
    <text evidence="1 6">Belongs to the peptidase S8 family.</text>
</comment>
<dbReference type="InterPro" id="IPR046450">
    <property type="entry name" value="PA_dom_sf"/>
</dbReference>
<dbReference type="Gene3D" id="3.50.30.30">
    <property type="match status" value="1"/>
</dbReference>
<dbReference type="InterPro" id="IPR041469">
    <property type="entry name" value="Subtilisin-like_FN3"/>
</dbReference>
<dbReference type="PROSITE" id="PS51892">
    <property type="entry name" value="SUBTILASE"/>
    <property type="match status" value="1"/>
</dbReference>
<keyword evidence="5" id="KW-0325">Glycoprotein</keyword>
<dbReference type="EMBL" id="JAUJYO010000011">
    <property type="protein sequence ID" value="KAK1304825.1"/>
    <property type="molecule type" value="Genomic_DNA"/>
</dbReference>
<dbReference type="InterPro" id="IPR045051">
    <property type="entry name" value="SBT"/>
</dbReference>
<dbReference type="Gene3D" id="2.60.40.2310">
    <property type="match status" value="1"/>
</dbReference>
<evidence type="ECO:0000256" key="3">
    <source>
        <dbReference type="ARBA" id="ARBA00022729"/>
    </source>
</evidence>
<evidence type="ECO:0000256" key="1">
    <source>
        <dbReference type="ARBA" id="ARBA00011073"/>
    </source>
</evidence>
<dbReference type="AlphaFoldDB" id="A0AAV9DUT5"/>
<comment type="caution">
    <text evidence="6">Lacks conserved residue(s) required for the propagation of feature annotation.</text>
</comment>
<dbReference type="Proteomes" id="UP001180020">
    <property type="component" value="Unassembled WGS sequence"/>
</dbReference>
<dbReference type="Gene3D" id="3.40.50.200">
    <property type="entry name" value="Peptidase S8/S53 domain"/>
    <property type="match status" value="1"/>
</dbReference>
<feature type="domain" description="Subtilisin-like protease fibronectin type-III" evidence="9">
    <location>
        <begin position="400"/>
        <end position="498"/>
    </location>
</feature>
<reference evidence="10" key="2">
    <citation type="submission" date="2023-06" db="EMBL/GenBank/DDBJ databases">
        <authorList>
            <person name="Ma L."/>
            <person name="Liu K.-W."/>
            <person name="Li Z."/>
            <person name="Hsiao Y.-Y."/>
            <person name="Qi Y."/>
            <person name="Fu T."/>
            <person name="Tang G."/>
            <person name="Zhang D."/>
            <person name="Sun W.-H."/>
            <person name="Liu D.-K."/>
            <person name="Li Y."/>
            <person name="Chen G.-Z."/>
            <person name="Liu X.-D."/>
            <person name="Liao X.-Y."/>
            <person name="Jiang Y.-T."/>
            <person name="Yu X."/>
            <person name="Hao Y."/>
            <person name="Huang J."/>
            <person name="Zhao X.-W."/>
            <person name="Ke S."/>
            <person name="Chen Y.-Y."/>
            <person name="Wu W.-L."/>
            <person name="Hsu J.-L."/>
            <person name="Lin Y.-F."/>
            <person name="Huang M.-D."/>
            <person name="Li C.-Y."/>
            <person name="Huang L."/>
            <person name="Wang Z.-W."/>
            <person name="Zhao X."/>
            <person name="Zhong W.-Y."/>
            <person name="Peng D.-H."/>
            <person name="Ahmad S."/>
            <person name="Lan S."/>
            <person name="Zhang J.-S."/>
            <person name="Tsai W.-C."/>
            <person name="Van De Peer Y."/>
            <person name="Liu Z.-J."/>
        </authorList>
    </citation>
    <scope>NUCLEOTIDE SEQUENCE</scope>
    <source>
        <strain evidence="10">CP</strain>
        <tissue evidence="10">Leaves</tissue>
    </source>
</reference>
<feature type="domain" description="Peptidase S8/S53" evidence="7">
    <location>
        <begin position="2"/>
        <end position="322"/>
    </location>
</feature>
<sequence length="503" mass="53493">MSDIIAGLDAAVEDGVDIISLSMGAGPDAGARSMEYYVDPIAISAFAATQKGIFVSCAAGNYGPSKSSLSNGAPWVLTVGASTIDRSIRATVRLGEGTELDGESLYQPKDFKPDQHPLVLAGLTDNPYCKGPFNNTDVKGKVVLCEPNGKVNDIAKGRAVNEAGGAGMIIMNDVVDAYTIPADKHVLPASHVSCVDGLIIKSYVAYLGSSTNNPTATIIFKGTVIENSTRAPTVASFSSRGPSQVSEDILKPDIIGPGVNVLAAWPSDDIEDASQGPTFNIISGTSMSAPHLSGVAALIKSAHPDWSPAMIKSAILTTADKVDHHGKPIADQNLNRANLFATGAGHVNPSKAIDPGLVYDLSPENYISYLCAKNYSDDNVSVIAHKTTRCADYQKDGGSDLNYPSITGHLNLYARLVQKYKRTVTNVGEASSNYKVEIHEPRGVSVVVEPQILQFSQVNEKKDYFVTLSINSSTKGSYAEGELRWVSDKHFVRSPISVFKVTR</sequence>
<dbReference type="FunFam" id="2.60.40.2310:FF:000001">
    <property type="entry name" value="Subtilisin-like protease SBT1.5"/>
    <property type="match status" value="1"/>
</dbReference>